<accession>A0A917A6I0</accession>
<comment type="caution">
    <text evidence="2">The sequence shown here is derived from an EMBL/GenBank/DDBJ whole genome shotgun (WGS) entry which is preliminary data.</text>
</comment>
<dbReference type="EMBL" id="BMFJ01000001">
    <property type="protein sequence ID" value="GGE31299.1"/>
    <property type="molecule type" value="Genomic_DNA"/>
</dbReference>
<evidence type="ECO:0000256" key="1">
    <source>
        <dbReference type="SAM" id="SignalP"/>
    </source>
</evidence>
<keyword evidence="3" id="KW-1185">Reference proteome</keyword>
<feature type="signal peptide" evidence="1">
    <location>
        <begin position="1"/>
        <end position="26"/>
    </location>
</feature>
<reference evidence="3" key="1">
    <citation type="journal article" date="2019" name="Int. J. Syst. Evol. Microbiol.">
        <title>The Global Catalogue of Microorganisms (GCM) 10K type strain sequencing project: providing services to taxonomists for standard genome sequencing and annotation.</title>
        <authorList>
            <consortium name="The Broad Institute Genomics Platform"/>
            <consortium name="The Broad Institute Genome Sequencing Center for Infectious Disease"/>
            <person name="Wu L."/>
            <person name="Ma J."/>
        </authorList>
    </citation>
    <scope>NUCLEOTIDE SEQUENCE [LARGE SCALE GENOMIC DNA]</scope>
    <source>
        <strain evidence="3">CGMCC 1.12664</strain>
    </source>
</reference>
<evidence type="ECO:0000313" key="2">
    <source>
        <dbReference type="EMBL" id="GGE31299.1"/>
    </source>
</evidence>
<feature type="chain" id="PRO_5037596056" evidence="1">
    <location>
        <begin position="27"/>
        <end position="201"/>
    </location>
</feature>
<protein>
    <submittedName>
        <fullName evidence="2">Uncharacterized protein</fullName>
    </submittedName>
</protein>
<organism evidence="2 3">
    <name type="scientific">Primorskyibacter flagellatus</name>
    <dbReference type="NCBI Taxonomy" id="1387277"/>
    <lineage>
        <taxon>Bacteria</taxon>
        <taxon>Pseudomonadati</taxon>
        <taxon>Pseudomonadota</taxon>
        <taxon>Alphaproteobacteria</taxon>
        <taxon>Rhodobacterales</taxon>
        <taxon>Roseobacteraceae</taxon>
        <taxon>Primorskyibacter</taxon>
    </lineage>
</organism>
<dbReference type="AlphaFoldDB" id="A0A917A6I0"/>
<evidence type="ECO:0000313" key="3">
    <source>
        <dbReference type="Proteomes" id="UP000612855"/>
    </source>
</evidence>
<proteinExistence type="predicted"/>
<gene>
    <name evidence="2" type="ORF">GCM10011360_19040</name>
</gene>
<dbReference type="Proteomes" id="UP000612855">
    <property type="component" value="Unassembled WGS sequence"/>
</dbReference>
<name>A0A917A6I0_9RHOB</name>
<sequence>MRHAQTYAPLMAPMLAAAALAAPAQACDAPLYDPKWRDGPIRVAADCSFTDADEFPGQTISASRAQAIGNGLLGQVVTVYQACGIYQTLMVVDCNTTETLMIEAPEGNPPVSFGGSNNREIKDLYAPRGKLQLRKTDTVPRLQSRAASHGYETTTDVAGRIAQMKSRNRYNPFCGCALFHPDSAGAERAKTNATGRPVKKG</sequence>
<keyword evidence="1" id="KW-0732">Signal</keyword>